<evidence type="ECO:0000313" key="2">
    <source>
        <dbReference type="Proteomes" id="UP000186868"/>
    </source>
</evidence>
<protein>
    <submittedName>
        <fullName evidence="1">Uncharacterized protein</fullName>
    </submittedName>
</protein>
<proteinExistence type="predicted"/>
<dbReference type="EMBL" id="MRCB01000010">
    <property type="protein sequence ID" value="OKH23300.1"/>
    <property type="molecule type" value="Genomic_DNA"/>
</dbReference>
<dbReference type="OrthoDB" id="459685at2"/>
<dbReference type="Proteomes" id="UP000186868">
    <property type="component" value="Unassembled WGS sequence"/>
</dbReference>
<name>A0A1U7HI86_9CYAN</name>
<keyword evidence="2" id="KW-1185">Reference proteome</keyword>
<accession>A0A1U7HI86</accession>
<evidence type="ECO:0000313" key="1">
    <source>
        <dbReference type="EMBL" id="OKH23300.1"/>
    </source>
</evidence>
<organism evidence="1 2">
    <name type="scientific">Hydrococcus rivularis NIES-593</name>
    <dbReference type="NCBI Taxonomy" id="1921803"/>
    <lineage>
        <taxon>Bacteria</taxon>
        <taxon>Bacillati</taxon>
        <taxon>Cyanobacteriota</taxon>
        <taxon>Cyanophyceae</taxon>
        <taxon>Pleurocapsales</taxon>
        <taxon>Hydrococcaceae</taxon>
        <taxon>Hydrococcus</taxon>
    </lineage>
</organism>
<dbReference type="AlphaFoldDB" id="A0A1U7HI86"/>
<reference evidence="1 2" key="1">
    <citation type="submission" date="2016-11" db="EMBL/GenBank/DDBJ databases">
        <title>Draft Genome Sequences of Nine Cyanobacterial Strains from Diverse Habitats.</title>
        <authorList>
            <person name="Zhu T."/>
            <person name="Hou S."/>
            <person name="Lu X."/>
            <person name="Hess W.R."/>
        </authorList>
    </citation>
    <scope>NUCLEOTIDE SEQUENCE [LARGE SCALE GENOMIC DNA]</scope>
    <source>
        <strain evidence="1 2">NIES-593</strain>
    </source>
</reference>
<comment type="caution">
    <text evidence="1">The sequence shown here is derived from an EMBL/GenBank/DDBJ whole genome shotgun (WGS) entry which is preliminary data.</text>
</comment>
<dbReference type="RefSeq" id="WP_073599575.1">
    <property type="nucleotide sequence ID" value="NZ_MRCB01000010.1"/>
</dbReference>
<sequence>MNTYQLNGVCHLEIWEPSPIVISISKNTYLTSIVQFEFLIHNEAPVVLPFIPFSNEFLIPELLDSDKQLLLPQKLISKQPGTNLYKGIGIPPCQSLVRYLLAKLLWQNDRLQLQIFIDEVERLPESIADFHYYWLFEYLKLENYQFRFSYKSPAEEFSFFNADTKEICQVRVSELEYAPTHWVNLRLVEPLVVDNSTVEVDGICFQTVILDRISTVSLTQSDSKIYIPIGMQITNNTSTPLRFFLFDSLIPTLIGKDGQIVLPKNGGASYGFRIAQESDSQLAIPGQIITLFPGAYLTQQADGLLKLYVPGRGRSVWWFENLQPGTYQVQLTYKTPIELIDPGFIENWMKGKKFEDLWVGMVCTPFVKLHLKRFLIKSL</sequence>
<gene>
    <name evidence="1" type="ORF">NIES593_10750</name>
</gene>